<evidence type="ECO:0000259" key="2">
    <source>
        <dbReference type="Pfam" id="PF01551"/>
    </source>
</evidence>
<dbReference type="Pfam" id="PF01551">
    <property type="entry name" value="Peptidase_M23"/>
    <property type="match status" value="1"/>
</dbReference>
<protein>
    <recommendedName>
        <fullName evidence="2">M23ase beta-sheet core domain-containing protein</fullName>
    </recommendedName>
</protein>
<sequence length="726" mass="79350">MSNSDSNNESTNIGKGAIDKPINAGKKGINGMRLLKGAKKLGKYAKLLKSIISKVLGSCIKWLLGVLGPYVILVFILIILLLLVLQSVASFDLFQKASTRSETEVTFDNAVKEVFELRLEAGPAEIRDKLKSTHSENPYPAVSEPWLNQVGDMLKQSIAIPTIHHYFKNIKNDNYKAWHEKYKDYTADSKDLLTKKFVEIIDKEMAYYFDESSNYKPIFVEGTSPIDEFEKVTTTTSCTRTDEEGNTSTTVTGPTTTVKNVSHEIIDEIQLGYLKAKIPYKEFHSTVQSTSSSGDCVSDITTELQLYVIDDGSPPSIDLIPEELVRILISTAKEGDYTRLVPVQDLEYSIDLGQEIDERFPKPDIDYEGLKKCYFKNKSIDSCIGEFVLGGSLGSVGGLESGWFPTDFDSIYKAAAEHCGIDWFILAAVHGQETSFSSNPVAYDPTKGSMNSKGELVGAVGHFQFMPATWVGWNAAKDFPMTSAGHISGDLKWITVPANVKKYGGRGMDGNSDGVASPWDMTDAAFAAACYLKNIGYQKGNETSIKTALAKYNGGNVAWQGAAAQKYANEVWSNGKQFESGAASSPIAVAPGDVTYPTTGPIRQQYGGQVFHYGIDIGSAGRTNVPIVSIADGVVSYVGPLSTYGNIIRVKHNINGEDYETLYAHLASYSVKKGETVKKGQKIAIMGNTGKSTGPHLHFEVHKPNFVRQATNPMNPLRLIPTPPVK</sequence>
<comment type="caution">
    <text evidence="3">The sequence shown here is derived from an EMBL/GenBank/DDBJ whole genome shotgun (WGS) entry which is preliminary data.</text>
</comment>
<dbReference type="GO" id="GO:0004222">
    <property type="term" value="F:metalloendopeptidase activity"/>
    <property type="evidence" value="ECO:0007669"/>
    <property type="project" value="TreeGrafter"/>
</dbReference>
<proteinExistence type="predicted"/>
<dbReference type="CDD" id="cd13399">
    <property type="entry name" value="Slt35-like"/>
    <property type="match status" value="1"/>
</dbReference>
<name>A0A2M9QA52_9BACI</name>
<organism evidence="3 4">
    <name type="scientific">Lysinibacillus xylanilyticus</name>
    <dbReference type="NCBI Taxonomy" id="582475"/>
    <lineage>
        <taxon>Bacteria</taxon>
        <taxon>Bacillati</taxon>
        <taxon>Bacillota</taxon>
        <taxon>Bacilli</taxon>
        <taxon>Bacillales</taxon>
        <taxon>Bacillaceae</taxon>
        <taxon>Lysinibacillus</taxon>
    </lineage>
</organism>
<dbReference type="AlphaFoldDB" id="A0A2M9QA52"/>
<dbReference type="SUPFAM" id="SSF53955">
    <property type="entry name" value="Lysozyme-like"/>
    <property type="match status" value="1"/>
</dbReference>
<dbReference type="PANTHER" id="PTHR21666:SF290">
    <property type="entry name" value="PEPTIDASE M23 DOMAIN PROTEIN"/>
    <property type="match status" value="1"/>
</dbReference>
<evidence type="ECO:0000313" key="4">
    <source>
        <dbReference type="Proteomes" id="UP000232101"/>
    </source>
</evidence>
<dbReference type="RefSeq" id="WP_100542235.1">
    <property type="nucleotide sequence ID" value="NZ_PHQY01000322.1"/>
</dbReference>
<dbReference type="Gene3D" id="2.70.70.10">
    <property type="entry name" value="Glucose Permease (Domain IIA)"/>
    <property type="match status" value="1"/>
</dbReference>
<dbReference type="CDD" id="cd12797">
    <property type="entry name" value="M23_peptidase"/>
    <property type="match status" value="1"/>
</dbReference>
<keyword evidence="1" id="KW-1133">Transmembrane helix</keyword>
<dbReference type="Proteomes" id="UP000232101">
    <property type="component" value="Unassembled WGS sequence"/>
</dbReference>
<keyword evidence="1" id="KW-0812">Transmembrane</keyword>
<dbReference type="EMBL" id="PHQY01000322">
    <property type="protein sequence ID" value="PJO44946.1"/>
    <property type="molecule type" value="Genomic_DNA"/>
</dbReference>
<dbReference type="InterPro" id="IPR023346">
    <property type="entry name" value="Lysozyme-like_dom_sf"/>
</dbReference>
<dbReference type="PANTHER" id="PTHR21666">
    <property type="entry name" value="PEPTIDASE-RELATED"/>
    <property type="match status" value="1"/>
</dbReference>
<dbReference type="InterPro" id="IPR011055">
    <property type="entry name" value="Dup_hybrid_motif"/>
</dbReference>
<dbReference type="SUPFAM" id="SSF51261">
    <property type="entry name" value="Duplicated hybrid motif"/>
    <property type="match status" value="1"/>
</dbReference>
<evidence type="ECO:0000256" key="1">
    <source>
        <dbReference type="SAM" id="Phobius"/>
    </source>
</evidence>
<dbReference type="InterPro" id="IPR016047">
    <property type="entry name" value="M23ase_b-sheet_dom"/>
</dbReference>
<dbReference type="InterPro" id="IPR050570">
    <property type="entry name" value="Cell_wall_metabolism_enzyme"/>
</dbReference>
<evidence type="ECO:0000313" key="3">
    <source>
        <dbReference type="EMBL" id="PJO44946.1"/>
    </source>
</evidence>
<dbReference type="Gene3D" id="1.10.530.10">
    <property type="match status" value="1"/>
</dbReference>
<keyword evidence="1" id="KW-0472">Membrane</keyword>
<gene>
    <name evidence="3" type="ORF">CWD94_04480</name>
</gene>
<reference evidence="3 4" key="1">
    <citation type="submission" date="2017-11" db="EMBL/GenBank/DDBJ databases">
        <title>Bacterial isolate from king chilli rhizosphere.</title>
        <authorList>
            <person name="Takhelmayum P."/>
            <person name="Sarangthem I."/>
        </authorList>
    </citation>
    <scope>NUCLEOTIDE SEQUENCE [LARGE SCALE GENOMIC DNA]</scope>
    <source>
        <strain evidence="4">t26</strain>
    </source>
</reference>
<feature type="transmembrane region" description="Helical" evidence="1">
    <location>
        <begin position="62"/>
        <end position="85"/>
    </location>
</feature>
<feature type="domain" description="M23ase beta-sheet core" evidence="2">
    <location>
        <begin position="611"/>
        <end position="707"/>
    </location>
</feature>
<accession>A0A2M9QA52</accession>